<proteinExistence type="predicted"/>
<accession>A0A8J5QZM5</accession>
<dbReference type="AlphaFoldDB" id="A0A8J5QZM5"/>
<comment type="caution">
    <text evidence="1">The sequence shown here is derived from an EMBL/GenBank/DDBJ whole genome shotgun (WGS) entry which is preliminary data.</text>
</comment>
<dbReference type="Proteomes" id="UP000729402">
    <property type="component" value="Unassembled WGS sequence"/>
</dbReference>
<evidence type="ECO:0000313" key="2">
    <source>
        <dbReference type="Proteomes" id="UP000729402"/>
    </source>
</evidence>
<dbReference type="EMBL" id="JAAALK010000290">
    <property type="protein sequence ID" value="KAG8047495.1"/>
    <property type="molecule type" value="Genomic_DNA"/>
</dbReference>
<evidence type="ECO:0000313" key="1">
    <source>
        <dbReference type="EMBL" id="KAG8047495.1"/>
    </source>
</evidence>
<keyword evidence="2" id="KW-1185">Reference proteome</keyword>
<name>A0A8J5QZM5_ZIZPA</name>
<protein>
    <submittedName>
        <fullName evidence="1">Uncharacterized protein</fullName>
    </submittedName>
</protein>
<gene>
    <name evidence="1" type="ORF">GUJ93_ZPchr0008g11790</name>
</gene>
<organism evidence="1 2">
    <name type="scientific">Zizania palustris</name>
    <name type="common">Northern wild rice</name>
    <dbReference type="NCBI Taxonomy" id="103762"/>
    <lineage>
        <taxon>Eukaryota</taxon>
        <taxon>Viridiplantae</taxon>
        <taxon>Streptophyta</taxon>
        <taxon>Embryophyta</taxon>
        <taxon>Tracheophyta</taxon>
        <taxon>Spermatophyta</taxon>
        <taxon>Magnoliopsida</taxon>
        <taxon>Liliopsida</taxon>
        <taxon>Poales</taxon>
        <taxon>Poaceae</taxon>
        <taxon>BOP clade</taxon>
        <taxon>Oryzoideae</taxon>
        <taxon>Oryzeae</taxon>
        <taxon>Zizaniinae</taxon>
        <taxon>Zizania</taxon>
    </lineage>
</organism>
<reference evidence="1" key="2">
    <citation type="submission" date="2021-02" db="EMBL/GenBank/DDBJ databases">
        <authorList>
            <person name="Kimball J.A."/>
            <person name="Haas M.W."/>
            <person name="Macchietto M."/>
            <person name="Kono T."/>
            <person name="Duquette J."/>
            <person name="Shao M."/>
        </authorList>
    </citation>
    <scope>NUCLEOTIDE SEQUENCE</scope>
    <source>
        <tissue evidence="1">Fresh leaf tissue</tissue>
    </source>
</reference>
<reference evidence="1" key="1">
    <citation type="journal article" date="2021" name="bioRxiv">
        <title>Whole Genome Assembly and Annotation of Northern Wild Rice, Zizania palustris L., Supports a Whole Genome Duplication in the Zizania Genus.</title>
        <authorList>
            <person name="Haas M."/>
            <person name="Kono T."/>
            <person name="Macchietto M."/>
            <person name="Millas R."/>
            <person name="McGilp L."/>
            <person name="Shao M."/>
            <person name="Duquette J."/>
            <person name="Hirsch C.N."/>
            <person name="Kimball J."/>
        </authorList>
    </citation>
    <scope>NUCLEOTIDE SEQUENCE</scope>
    <source>
        <tissue evidence="1">Fresh leaf tissue</tissue>
    </source>
</reference>
<sequence>MDNTASERLSIFPAFRFLPLRCSRRSHRTLELEAPMLPLSRSLLTPTPIRAMAVRPPPRPPNCGRPSFPGPSACGAVARTAPSLSIATVVSSP</sequence>